<gene>
    <name evidence="1" type="ORF">KAR29_03290</name>
</gene>
<name>A0A9Q7EZF4_9BACT</name>
<sequence length="82" mass="9695">MSRNSLCGIRERIALHKGSRVRYRASRGRRKVEERQGVILETYPHLFTMYIESQQSTVSFRYAELLTREVELEILPGREKLV</sequence>
<reference evidence="2" key="1">
    <citation type="submission" date="2021-04" db="EMBL/GenBank/DDBJ databases">
        <title>A novel Synergistetes isolate from a pyrite-forming mixed culture.</title>
        <authorList>
            <person name="Bunk B."/>
            <person name="Sproer C."/>
            <person name="Spring S."/>
            <person name="Pester M."/>
        </authorList>
    </citation>
    <scope>NUCLEOTIDE SEQUENCE [LARGE SCALE GENOMIC DNA]</scope>
    <source>
        <strain evidence="2">J.5.4.2-T.3.5.2</strain>
    </source>
</reference>
<dbReference type="Gene3D" id="2.30.30.100">
    <property type="match status" value="1"/>
</dbReference>
<evidence type="ECO:0000313" key="1">
    <source>
        <dbReference type="EMBL" id="QTX32951.1"/>
    </source>
</evidence>
<dbReference type="PANTHER" id="PTHR40026">
    <property type="entry name" value="PROTEIN VEG"/>
    <property type="match status" value="1"/>
</dbReference>
<proteinExistence type="predicted"/>
<dbReference type="PANTHER" id="PTHR40026:SF1">
    <property type="entry name" value="PROTEIN VEG"/>
    <property type="match status" value="1"/>
</dbReference>
<dbReference type="Pfam" id="PF06257">
    <property type="entry name" value="VEG"/>
    <property type="match status" value="1"/>
</dbReference>
<keyword evidence="2" id="KW-1185">Reference proteome</keyword>
<dbReference type="InterPro" id="IPR009366">
    <property type="entry name" value="Protein_Veg"/>
</dbReference>
<dbReference type="KEGG" id="aram:KAR29_03290"/>
<dbReference type="Proteomes" id="UP000671879">
    <property type="component" value="Chromosome"/>
</dbReference>
<dbReference type="EMBL" id="CP072943">
    <property type="protein sequence ID" value="QTX32951.1"/>
    <property type="molecule type" value="Genomic_DNA"/>
</dbReference>
<dbReference type="GO" id="GO:0006355">
    <property type="term" value="P:regulation of DNA-templated transcription"/>
    <property type="evidence" value="ECO:0007669"/>
    <property type="project" value="InterPro"/>
</dbReference>
<evidence type="ECO:0000313" key="2">
    <source>
        <dbReference type="Proteomes" id="UP000671879"/>
    </source>
</evidence>
<organism evidence="1 2">
    <name type="scientific">Aminithiophilus ramosus</name>
    <dbReference type="NCBI Taxonomy" id="3029084"/>
    <lineage>
        <taxon>Bacteria</taxon>
        <taxon>Thermotogati</taxon>
        <taxon>Synergistota</taxon>
        <taxon>Synergistia</taxon>
        <taxon>Synergistales</taxon>
        <taxon>Aminithiophilaceae</taxon>
        <taxon>Aminithiophilus</taxon>
    </lineage>
</organism>
<protein>
    <submittedName>
        <fullName evidence="1">Veg family protein</fullName>
    </submittedName>
</protein>
<dbReference type="RefSeq" id="WP_274374216.1">
    <property type="nucleotide sequence ID" value="NZ_CP072943.1"/>
</dbReference>
<accession>A0A9Q7EZF4</accession>
<dbReference type="AlphaFoldDB" id="A0A9Q7EZF4"/>